<name>A0A2M8KKX3_9BACT</name>
<protein>
    <recommendedName>
        <fullName evidence="4">Cytidylate kinase</fullName>
    </recommendedName>
</protein>
<evidence type="ECO:0000256" key="1">
    <source>
        <dbReference type="SAM" id="Coils"/>
    </source>
</evidence>
<dbReference type="Proteomes" id="UP000231434">
    <property type="component" value="Unassembled WGS sequence"/>
</dbReference>
<evidence type="ECO:0008006" key="4">
    <source>
        <dbReference type="Google" id="ProtNLM"/>
    </source>
</evidence>
<accession>A0A2M8KKX3</accession>
<sequence>MTLKYNRIAISGRIASGTTTLAQNLKESLGWKYVNAGQIQRDFDRKHHINENAQGAVARSDKHEREIEAMTKKMLENEENLIYEAWLAGFVAQNIKNVLKVLLVCSHEDIRIDRVANRENISINEAKLRIIKREAENIKKWQKLYGQHDFWNQRYFNLVIDTYSSGPMETLGKVLDELGFRHK</sequence>
<proteinExistence type="predicted"/>
<dbReference type="EMBL" id="PFEB01000044">
    <property type="protein sequence ID" value="PJE60565.1"/>
    <property type="molecule type" value="Genomic_DNA"/>
</dbReference>
<reference evidence="3" key="1">
    <citation type="submission" date="2017-09" db="EMBL/GenBank/DDBJ databases">
        <title>Depth-based differentiation of microbial function through sediment-hosted aquifers and enrichment of novel symbionts in the deep terrestrial subsurface.</title>
        <authorList>
            <person name="Probst A.J."/>
            <person name="Ladd B."/>
            <person name="Jarett J.K."/>
            <person name="Geller-Mcgrath D.E."/>
            <person name="Sieber C.M.K."/>
            <person name="Emerson J.B."/>
            <person name="Anantharaman K."/>
            <person name="Thomas B.C."/>
            <person name="Malmstrom R."/>
            <person name="Stieglmeier M."/>
            <person name="Klingl A."/>
            <person name="Woyke T."/>
            <person name="Ryan C.M."/>
            <person name="Banfield J.F."/>
        </authorList>
    </citation>
    <scope>NUCLEOTIDE SEQUENCE [LARGE SCALE GENOMIC DNA]</scope>
</reference>
<dbReference type="Gene3D" id="3.40.50.300">
    <property type="entry name" value="P-loop containing nucleotide triphosphate hydrolases"/>
    <property type="match status" value="1"/>
</dbReference>
<gene>
    <name evidence="2" type="ORF">COU86_03820</name>
</gene>
<dbReference type="InterPro" id="IPR027417">
    <property type="entry name" value="P-loop_NTPase"/>
</dbReference>
<evidence type="ECO:0000313" key="3">
    <source>
        <dbReference type="Proteomes" id="UP000231434"/>
    </source>
</evidence>
<dbReference type="SUPFAM" id="SSF52540">
    <property type="entry name" value="P-loop containing nucleoside triphosphate hydrolases"/>
    <property type="match status" value="1"/>
</dbReference>
<comment type="caution">
    <text evidence="2">The sequence shown here is derived from an EMBL/GenBank/DDBJ whole genome shotgun (WGS) entry which is preliminary data.</text>
</comment>
<dbReference type="Pfam" id="PF13189">
    <property type="entry name" value="Cytidylate_kin2"/>
    <property type="match status" value="1"/>
</dbReference>
<dbReference type="AlphaFoldDB" id="A0A2M8KKX3"/>
<feature type="coiled-coil region" evidence="1">
    <location>
        <begin position="53"/>
        <end position="80"/>
    </location>
</feature>
<keyword evidence="1" id="KW-0175">Coiled coil</keyword>
<evidence type="ECO:0000313" key="2">
    <source>
        <dbReference type="EMBL" id="PJE60565.1"/>
    </source>
</evidence>
<organism evidence="2 3">
    <name type="scientific">Candidatus Roizmanbacteria bacterium CG10_big_fil_rev_8_21_14_0_10_36_26</name>
    <dbReference type="NCBI Taxonomy" id="1974851"/>
    <lineage>
        <taxon>Bacteria</taxon>
        <taxon>Candidatus Roizmaniibacteriota</taxon>
    </lineage>
</organism>